<dbReference type="PATRIC" id="fig|1123269.5.peg.4777"/>
<dbReference type="PANTHER" id="PTHR30237">
    <property type="entry name" value="MURAMOYLTETRAPEPTIDE CARBOXYPEPTIDASE"/>
    <property type="match status" value="1"/>
</dbReference>
<keyword evidence="3" id="KW-0645">Protease</keyword>
<dbReference type="GO" id="GO:0008236">
    <property type="term" value="F:serine-type peptidase activity"/>
    <property type="evidence" value="ECO:0007669"/>
    <property type="project" value="UniProtKB-KW"/>
</dbReference>
<dbReference type="InterPro" id="IPR040449">
    <property type="entry name" value="Peptidase_S66_N"/>
</dbReference>
<keyword evidence="5" id="KW-0720">Serine protease</keyword>
<feature type="domain" description="LD-carboxypeptidase N-terminal" evidence="6">
    <location>
        <begin position="3"/>
        <end position="121"/>
    </location>
</feature>
<dbReference type="OrthoDB" id="9807329at2"/>
<evidence type="ECO:0000256" key="5">
    <source>
        <dbReference type="ARBA" id="ARBA00022825"/>
    </source>
</evidence>
<dbReference type="GO" id="GO:0006508">
    <property type="term" value="P:proteolysis"/>
    <property type="evidence" value="ECO:0007669"/>
    <property type="project" value="UniProtKB-KW"/>
</dbReference>
<dbReference type="InterPro" id="IPR029062">
    <property type="entry name" value="Class_I_gatase-like"/>
</dbReference>
<dbReference type="HOGENOM" id="CLU_034346_3_1_5"/>
<dbReference type="Pfam" id="PF17676">
    <property type="entry name" value="Peptidase_S66C"/>
    <property type="match status" value="1"/>
</dbReference>
<dbReference type="Pfam" id="PF02016">
    <property type="entry name" value="Peptidase_S66"/>
    <property type="match status" value="1"/>
</dbReference>
<dbReference type="STRING" id="1123269.NX02_24395"/>
<name>W0AHB7_9SPHN</name>
<dbReference type="InterPro" id="IPR003507">
    <property type="entry name" value="S66_fam"/>
</dbReference>
<sequence length="279" mass="29305">MRIGVVAPARRLAPETAARVTALAEAYPGEGAPELLFHPQCFLACGHFAGTDDERADAIVEMANDPAIDAIWFARGGYGSARIVGRVMPRLGAAARGKSWLGYSDAGTLLGALYGAGIGAVAHGPMPNDILLDGGEAAVVRALDWLVARDPATLEASIAPGTLAAAFNLTILSHLVGTPWLPDLDGHVLMVEEVSELLYAIDRAMAHIAASPEVRRAAGLRLGRCSRIEDNDIPFGETELEIAERWCAEAGIPFLGRADIGHDAGNTVVPFGDPLISSR</sequence>
<dbReference type="CDD" id="cd07025">
    <property type="entry name" value="Peptidase_S66"/>
    <property type="match status" value="1"/>
</dbReference>
<evidence type="ECO:0000313" key="9">
    <source>
        <dbReference type="Proteomes" id="UP000018851"/>
    </source>
</evidence>
<protein>
    <recommendedName>
        <fullName evidence="10">LD-carboxypeptidase</fullName>
    </recommendedName>
</protein>
<evidence type="ECO:0000256" key="4">
    <source>
        <dbReference type="ARBA" id="ARBA00022801"/>
    </source>
</evidence>
<dbReference type="RefSeq" id="WP_025294596.1">
    <property type="nucleotide sequence ID" value="NZ_CP006644.1"/>
</dbReference>
<evidence type="ECO:0000256" key="2">
    <source>
        <dbReference type="ARBA" id="ARBA00022645"/>
    </source>
</evidence>
<dbReference type="Gene3D" id="3.50.30.60">
    <property type="entry name" value="LD-carboxypeptidase A C-terminal domain-like"/>
    <property type="match status" value="1"/>
</dbReference>
<evidence type="ECO:0000259" key="7">
    <source>
        <dbReference type="Pfam" id="PF17676"/>
    </source>
</evidence>
<dbReference type="eggNOG" id="COG1619">
    <property type="taxonomic scope" value="Bacteria"/>
</dbReference>
<dbReference type="AlphaFoldDB" id="W0AHB7"/>
<evidence type="ECO:0000256" key="1">
    <source>
        <dbReference type="ARBA" id="ARBA00010233"/>
    </source>
</evidence>
<dbReference type="InterPro" id="IPR027461">
    <property type="entry name" value="Carboxypeptidase_A_C_sf"/>
</dbReference>
<dbReference type="KEGG" id="ssan:NX02_24395"/>
<gene>
    <name evidence="8" type="ORF">NX02_24395</name>
</gene>
<evidence type="ECO:0008006" key="10">
    <source>
        <dbReference type="Google" id="ProtNLM"/>
    </source>
</evidence>
<dbReference type="GO" id="GO:0004180">
    <property type="term" value="F:carboxypeptidase activity"/>
    <property type="evidence" value="ECO:0007669"/>
    <property type="project" value="UniProtKB-KW"/>
</dbReference>
<keyword evidence="9" id="KW-1185">Reference proteome</keyword>
<comment type="similarity">
    <text evidence="1">Belongs to the peptidase S66 family.</text>
</comment>
<reference evidence="8 9" key="1">
    <citation type="submission" date="2013-07" db="EMBL/GenBank/DDBJ databases">
        <title>Completed genome of Sphingomonas sanxanigenens NX02.</title>
        <authorList>
            <person name="Ma T."/>
            <person name="Huang H."/>
            <person name="Wu M."/>
            <person name="Li X."/>
            <person name="Li G."/>
        </authorList>
    </citation>
    <scope>NUCLEOTIDE SEQUENCE [LARGE SCALE GENOMIC DNA]</scope>
    <source>
        <strain evidence="8 9">NX02</strain>
    </source>
</reference>
<accession>W0AHB7</accession>
<proteinExistence type="inferred from homology"/>
<dbReference type="SUPFAM" id="SSF52317">
    <property type="entry name" value="Class I glutamine amidotransferase-like"/>
    <property type="match status" value="1"/>
</dbReference>
<organism evidence="8 9">
    <name type="scientific">Sphingomonas sanxanigenens DSM 19645 = NX02</name>
    <dbReference type="NCBI Taxonomy" id="1123269"/>
    <lineage>
        <taxon>Bacteria</taxon>
        <taxon>Pseudomonadati</taxon>
        <taxon>Pseudomonadota</taxon>
        <taxon>Alphaproteobacteria</taxon>
        <taxon>Sphingomonadales</taxon>
        <taxon>Sphingomonadaceae</taxon>
        <taxon>Sphingomonas</taxon>
    </lineage>
</organism>
<dbReference type="EMBL" id="CP006644">
    <property type="protein sequence ID" value="AHE56486.1"/>
    <property type="molecule type" value="Genomic_DNA"/>
</dbReference>
<feature type="domain" description="LD-carboxypeptidase C-terminal" evidence="7">
    <location>
        <begin position="168"/>
        <end position="273"/>
    </location>
</feature>
<dbReference type="Proteomes" id="UP000018851">
    <property type="component" value="Chromosome"/>
</dbReference>
<dbReference type="InterPro" id="IPR040921">
    <property type="entry name" value="Peptidase_S66C"/>
</dbReference>
<keyword evidence="2" id="KW-0121">Carboxypeptidase</keyword>
<evidence type="ECO:0000313" key="8">
    <source>
        <dbReference type="EMBL" id="AHE56486.1"/>
    </source>
</evidence>
<dbReference type="InterPro" id="IPR027478">
    <property type="entry name" value="LdcA_N"/>
</dbReference>
<evidence type="ECO:0000256" key="3">
    <source>
        <dbReference type="ARBA" id="ARBA00022670"/>
    </source>
</evidence>
<dbReference type="Gene3D" id="3.40.50.10740">
    <property type="entry name" value="Class I glutamine amidotransferase-like"/>
    <property type="match status" value="1"/>
</dbReference>
<evidence type="ECO:0000259" key="6">
    <source>
        <dbReference type="Pfam" id="PF02016"/>
    </source>
</evidence>
<keyword evidence="4" id="KW-0378">Hydrolase</keyword>
<dbReference type="SUPFAM" id="SSF141986">
    <property type="entry name" value="LD-carboxypeptidase A C-terminal domain-like"/>
    <property type="match status" value="1"/>
</dbReference>
<dbReference type="PANTHER" id="PTHR30237:SF2">
    <property type="entry name" value="MUREIN TETRAPEPTIDE CARBOXYPEPTIDASE"/>
    <property type="match status" value="1"/>
</dbReference>